<dbReference type="InterPro" id="IPR001387">
    <property type="entry name" value="Cro/C1-type_HTH"/>
</dbReference>
<proteinExistence type="predicted"/>
<evidence type="ECO:0000313" key="2">
    <source>
        <dbReference type="EMBL" id="TDD49874.1"/>
    </source>
</evidence>
<gene>
    <name evidence="2" type="ORF">E1288_18445</name>
</gene>
<name>A0A4R4YZ02_9PSEU</name>
<comment type="caution">
    <text evidence="2">The sequence shown here is derived from an EMBL/GenBank/DDBJ whole genome shotgun (WGS) entry which is preliminary data.</text>
</comment>
<organism evidence="2 3">
    <name type="scientific">Saccharopolyspora elongata</name>
    <dbReference type="NCBI Taxonomy" id="2530387"/>
    <lineage>
        <taxon>Bacteria</taxon>
        <taxon>Bacillati</taxon>
        <taxon>Actinomycetota</taxon>
        <taxon>Actinomycetes</taxon>
        <taxon>Pseudonocardiales</taxon>
        <taxon>Pseudonocardiaceae</taxon>
        <taxon>Saccharopolyspora</taxon>
    </lineage>
</organism>
<feature type="domain" description="HTH cro/C1-type" evidence="1">
    <location>
        <begin position="17"/>
        <end position="71"/>
    </location>
</feature>
<dbReference type="Pfam" id="PF13560">
    <property type="entry name" value="HTH_31"/>
    <property type="match status" value="1"/>
</dbReference>
<dbReference type="RefSeq" id="WP_132486704.1">
    <property type="nucleotide sequence ID" value="NZ_SMKW01000023.1"/>
</dbReference>
<dbReference type="Proteomes" id="UP000294947">
    <property type="component" value="Unassembled WGS sequence"/>
</dbReference>
<dbReference type="InterPro" id="IPR010982">
    <property type="entry name" value="Lambda_DNA-bd_dom_sf"/>
</dbReference>
<reference evidence="2 3" key="1">
    <citation type="submission" date="2019-03" db="EMBL/GenBank/DDBJ databases">
        <title>Draft genome sequences of novel Actinobacteria.</title>
        <authorList>
            <person name="Sahin N."/>
            <person name="Ay H."/>
            <person name="Saygin H."/>
        </authorList>
    </citation>
    <scope>NUCLEOTIDE SEQUENCE [LARGE SCALE GENOMIC DNA]</scope>
    <source>
        <strain evidence="2 3">7K502</strain>
    </source>
</reference>
<evidence type="ECO:0000259" key="1">
    <source>
        <dbReference type="PROSITE" id="PS50943"/>
    </source>
</evidence>
<dbReference type="SUPFAM" id="SSF47413">
    <property type="entry name" value="lambda repressor-like DNA-binding domains"/>
    <property type="match status" value="1"/>
</dbReference>
<dbReference type="Gene3D" id="1.10.260.40">
    <property type="entry name" value="lambda repressor-like DNA-binding domains"/>
    <property type="match status" value="1"/>
</dbReference>
<keyword evidence="3" id="KW-1185">Reference proteome</keyword>
<dbReference type="OrthoDB" id="3436020at2"/>
<dbReference type="SMART" id="SM00530">
    <property type="entry name" value="HTH_XRE"/>
    <property type="match status" value="1"/>
</dbReference>
<dbReference type="PROSITE" id="PS50943">
    <property type="entry name" value="HTH_CROC1"/>
    <property type="match status" value="1"/>
</dbReference>
<dbReference type="EMBL" id="SMKW01000023">
    <property type="protein sequence ID" value="TDD49874.1"/>
    <property type="molecule type" value="Genomic_DNA"/>
</dbReference>
<dbReference type="InterPro" id="IPR043917">
    <property type="entry name" value="DUF5753"/>
</dbReference>
<dbReference type="CDD" id="cd00093">
    <property type="entry name" value="HTH_XRE"/>
    <property type="match status" value="1"/>
</dbReference>
<sequence length="288" mass="32314">MARARQTLERRQLGLALRRIREESGKTQQAAAEAIGRVRSRIVELEDGKGTLSREDLVDLLDFYGISGDERETVLALGAQARKRQRGRTYTDLLPGAFQRFADLEASATEISSYECGMVPGLLQTPRYVRALINEGDGIWWDSSEAELEQRVAFRLDRQQRTLSTSTGKKMAFILTEESLRARVGDPGVMREQLAHLLALIDERDDLTIQILSPESYLNPARGGGFTLFEFAGQGSPVAFANVVYGPSTYFHDEADTATMFRVFQRLHELALSPQESRQLIDRIMKDG</sequence>
<dbReference type="AlphaFoldDB" id="A0A4R4YZ02"/>
<dbReference type="GO" id="GO:0003677">
    <property type="term" value="F:DNA binding"/>
    <property type="evidence" value="ECO:0007669"/>
    <property type="project" value="InterPro"/>
</dbReference>
<accession>A0A4R4YZ02</accession>
<protein>
    <submittedName>
        <fullName evidence="2">XRE family transcriptional regulator</fullName>
    </submittedName>
</protein>
<dbReference type="Pfam" id="PF19054">
    <property type="entry name" value="DUF5753"/>
    <property type="match status" value="1"/>
</dbReference>
<evidence type="ECO:0000313" key="3">
    <source>
        <dbReference type="Proteomes" id="UP000294947"/>
    </source>
</evidence>